<dbReference type="KEGG" id="aaf:AURANDRAFT_72907"/>
<keyword evidence="1" id="KW-0175">Coiled coil</keyword>
<dbReference type="EMBL" id="GL834142">
    <property type="protein sequence ID" value="EGB01817.1"/>
    <property type="molecule type" value="Genomic_DNA"/>
</dbReference>
<name>F0YSU2_AURAN</name>
<evidence type="ECO:0000313" key="2">
    <source>
        <dbReference type="EMBL" id="EGB01817.1"/>
    </source>
</evidence>
<protein>
    <submittedName>
        <fullName evidence="2">Expressed protein</fullName>
    </submittedName>
</protein>
<dbReference type="RefSeq" id="XP_009043484.1">
    <property type="nucleotide sequence ID" value="XM_009045236.1"/>
</dbReference>
<reference evidence="2 3" key="1">
    <citation type="journal article" date="2011" name="Proc. Natl. Acad. Sci. U.S.A.">
        <title>Niche of harmful alga Aureococcus anophagefferens revealed through ecogenomics.</title>
        <authorList>
            <person name="Gobler C.J."/>
            <person name="Berry D.L."/>
            <person name="Dyhrman S.T."/>
            <person name="Wilhelm S.W."/>
            <person name="Salamov A."/>
            <person name="Lobanov A.V."/>
            <person name="Zhang Y."/>
            <person name="Collier J.L."/>
            <person name="Wurch L.L."/>
            <person name="Kustka A.B."/>
            <person name="Dill B.D."/>
            <person name="Shah M."/>
            <person name="VerBerkmoes N.C."/>
            <person name="Kuo A."/>
            <person name="Terry A."/>
            <person name="Pangilinan J."/>
            <person name="Lindquist E.A."/>
            <person name="Lucas S."/>
            <person name="Paulsen I.T."/>
            <person name="Hattenrath-Lehmann T.K."/>
            <person name="Talmage S.C."/>
            <person name="Walker E.A."/>
            <person name="Koch F."/>
            <person name="Burson A.M."/>
            <person name="Marcoval M.A."/>
            <person name="Tang Y.Z."/>
            <person name="Lecleir G.R."/>
            <person name="Coyne K.J."/>
            <person name="Berg G.M."/>
            <person name="Bertrand E.M."/>
            <person name="Saito M.A."/>
            <person name="Gladyshev V.N."/>
            <person name="Grigoriev I.V."/>
        </authorList>
    </citation>
    <scope>NUCLEOTIDE SEQUENCE [LARGE SCALE GENOMIC DNA]</scope>
    <source>
        <strain evidence="3">CCMP 1984</strain>
    </source>
</reference>
<sequence length="193" mass="21555">MIGTPSLKASYQPTINKAQKTVHDERLAFHKKGFCPHHNDVKIVKGGIMKKKHIGCWKCDKLFEIEVQNSSNPIGSVITVPETQMPFVDERSISNASPIVDVPVNSELKKLKNDLELTRKALEAQKGKNSTDHELSQVAQVALKGKNDEIIKLKNDLELTRKALEAQKGKNSIDHELSQVAQVALKEKKDETK</sequence>
<gene>
    <name evidence="2" type="ORF">AURANDRAFT_72907</name>
</gene>
<proteinExistence type="predicted"/>
<evidence type="ECO:0000256" key="1">
    <source>
        <dbReference type="SAM" id="Coils"/>
    </source>
</evidence>
<dbReference type="Proteomes" id="UP000002729">
    <property type="component" value="Unassembled WGS sequence"/>
</dbReference>
<dbReference type="GeneID" id="20228939"/>
<organism evidence="3">
    <name type="scientific">Aureococcus anophagefferens</name>
    <name type="common">Harmful bloom alga</name>
    <dbReference type="NCBI Taxonomy" id="44056"/>
    <lineage>
        <taxon>Eukaryota</taxon>
        <taxon>Sar</taxon>
        <taxon>Stramenopiles</taxon>
        <taxon>Ochrophyta</taxon>
        <taxon>Pelagophyceae</taxon>
        <taxon>Pelagomonadales</taxon>
        <taxon>Pelagomonadaceae</taxon>
        <taxon>Aureococcus</taxon>
    </lineage>
</organism>
<feature type="non-terminal residue" evidence="2">
    <location>
        <position position="193"/>
    </location>
</feature>
<keyword evidence="3" id="KW-1185">Reference proteome</keyword>
<dbReference type="AlphaFoldDB" id="F0YSU2"/>
<feature type="coiled-coil region" evidence="1">
    <location>
        <begin position="105"/>
        <end position="167"/>
    </location>
</feature>
<dbReference type="InParanoid" id="F0YSU2"/>
<evidence type="ECO:0000313" key="3">
    <source>
        <dbReference type="Proteomes" id="UP000002729"/>
    </source>
</evidence>
<accession>F0YSU2</accession>